<evidence type="ECO:0000313" key="2">
    <source>
        <dbReference type="Proteomes" id="UP000556620"/>
    </source>
</evidence>
<dbReference type="NCBIfam" id="TIGR03696">
    <property type="entry name" value="Rhs_assc_core"/>
    <property type="match status" value="1"/>
</dbReference>
<dbReference type="EMBL" id="JACGCU010000064">
    <property type="protein sequence ID" value="MBA6062280.1"/>
    <property type="molecule type" value="Genomic_DNA"/>
</dbReference>
<accession>A0A7W2JNP7</accession>
<reference evidence="1 2" key="1">
    <citation type="submission" date="2020-07" db="EMBL/GenBank/DDBJ databases">
        <title>Diversity of carbapenemase encoding genes among Pseudomonas putida group clinical isolates in a tertiary Brazilian hospital.</title>
        <authorList>
            <person name="Alberto-Lei F."/>
            <person name="Nodari C.S."/>
            <person name="Streling A.P."/>
            <person name="Paulino J.T."/>
            <person name="Bessa-Neto F.O."/>
            <person name="Cayo R."/>
            <person name="Gales A.C."/>
        </authorList>
    </citation>
    <scope>NUCLEOTIDE SEQUENCE [LARGE SCALE GENOMIC DNA]</scope>
    <source>
        <strain evidence="1 2">14535</strain>
    </source>
</reference>
<dbReference type="AlphaFoldDB" id="A0A7W2JNP7"/>
<sequence>MDSVPEGGNCSEQNTASLRQSARLITGSSHQGLGYTPYGYQATTMSLLGFNGDRLDPASGYYPLGNGHRSFSTSLMRFISPDRMSPFATGGLNSYAYCLGDPINRHDPSGENSVVRSFVKLYRRLIPKKLNLPPIVNELASAETETHFISYRNIPDEYRINVVNKTDRVPDDYDLIGFHGSQNKHKQSLEAGVNASLLKRDLLGKGLYASTNYRHANKYAGKDGRIFAVYGRGIERWRVGVQFDRPGPDILLIRPPTFSNIIVRSEVRMPLRLLHQLNGDTF</sequence>
<dbReference type="SUPFAM" id="SSF56399">
    <property type="entry name" value="ADP-ribosylation"/>
    <property type="match status" value="1"/>
</dbReference>
<evidence type="ECO:0000313" key="1">
    <source>
        <dbReference type="EMBL" id="MBA6062280.1"/>
    </source>
</evidence>
<dbReference type="Gene3D" id="3.90.175.10">
    <property type="entry name" value="Diphtheria Toxin, domain 1"/>
    <property type="match status" value="1"/>
</dbReference>
<dbReference type="InterPro" id="IPR022385">
    <property type="entry name" value="Rhs_assc_core"/>
</dbReference>
<dbReference type="Proteomes" id="UP000556620">
    <property type="component" value="Unassembled WGS sequence"/>
</dbReference>
<dbReference type="Gene3D" id="2.180.10.10">
    <property type="entry name" value="RHS repeat-associated core"/>
    <property type="match status" value="1"/>
</dbReference>
<organism evidence="1 2">
    <name type="scientific">Pseudomonas juntendi</name>
    <dbReference type="NCBI Taxonomy" id="2666183"/>
    <lineage>
        <taxon>Bacteria</taxon>
        <taxon>Pseudomonadati</taxon>
        <taxon>Pseudomonadota</taxon>
        <taxon>Gammaproteobacteria</taxon>
        <taxon>Pseudomonadales</taxon>
        <taxon>Pseudomonadaceae</taxon>
        <taxon>Pseudomonas</taxon>
    </lineage>
</organism>
<dbReference type="RefSeq" id="WP_182369319.1">
    <property type="nucleotide sequence ID" value="NZ_JACGCU010000064.1"/>
</dbReference>
<proteinExistence type="predicted"/>
<gene>
    <name evidence="1" type="ORF">H4C44_24275</name>
</gene>
<name>A0A7W2JNP7_9PSED</name>
<protein>
    <submittedName>
        <fullName evidence="1">RHS repeat-associated core domain-containing protein</fullName>
    </submittedName>
</protein>
<comment type="caution">
    <text evidence="1">The sequence shown here is derived from an EMBL/GenBank/DDBJ whole genome shotgun (WGS) entry which is preliminary data.</text>
</comment>